<dbReference type="GO" id="GO:0005737">
    <property type="term" value="C:cytoplasm"/>
    <property type="evidence" value="ECO:0007669"/>
    <property type="project" value="InterPro"/>
</dbReference>
<dbReference type="Pfam" id="PF00472">
    <property type="entry name" value="RF-1"/>
    <property type="match status" value="1"/>
</dbReference>
<evidence type="ECO:0000256" key="3">
    <source>
        <dbReference type="SAM" id="MobiDB-lite"/>
    </source>
</evidence>
<dbReference type="OrthoDB" id="2019491at2759"/>
<dbReference type="AlphaFoldDB" id="W7TR50"/>
<feature type="compositionally biased region" description="Low complexity" evidence="3">
    <location>
        <begin position="151"/>
        <end position="166"/>
    </location>
</feature>
<evidence type="ECO:0000313" key="5">
    <source>
        <dbReference type="EMBL" id="EWM25973.1"/>
    </source>
</evidence>
<feature type="domain" description="Prokaryotic-type class I peptide chain release factors" evidence="4">
    <location>
        <begin position="426"/>
        <end position="442"/>
    </location>
</feature>
<dbReference type="NCBIfam" id="TIGR00020">
    <property type="entry name" value="prfB"/>
    <property type="match status" value="1"/>
</dbReference>
<proteinExistence type="inferred from homology"/>
<dbReference type="PANTHER" id="PTHR43116:SF3">
    <property type="entry name" value="CLASS I PEPTIDE CHAIN RELEASE FACTOR"/>
    <property type="match status" value="1"/>
</dbReference>
<reference evidence="5 6" key="1">
    <citation type="journal article" date="2014" name="Mol. Plant">
        <title>Chromosome Scale Genome Assembly and Transcriptome Profiling of Nannochloropsis gaditana in Nitrogen Depletion.</title>
        <authorList>
            <person name="Corteggiani Carpinelli E."/>
            <person name="Telatin A."/>
            <person name="Vitulo N."/>
            <person name="Forcato C."/>
            <person name="D'Angelo M."/>
            <person name="Schiavon R."/>
            <person name="Vezzi A."/>
            <person name="Giacometti G.M."/>
            <person name="Morosinotto T."/>
            <person name="Valle G."/>
        </authorList>
    </citation>
    <scope>NUCLEOTIDE SEQUENCE [LARGE SCALE GENOMIC DNA]</scope>
    <source>
        <strain evidence="5 6">B-31</strain>
    </source>
</reference>
<dbReference type="Proteomes" id="UP000019335">
    <property type="component" value="Chromosome 10"/>
</dbReference>
<sequence length="557" mass="60784">MKGRSIQKISSAMTCRVSLKNGPCGPTRSVAIKTQARWTRASRTLFHPTPLSRSTTIGVEAMRSWAWQWSRSLRGAGSAGLPFCLLPLLSLGSLPPVKSIFTSAMTPSTFLRPPSWWPSCISVKGVPAPRHDLGSLSSASLRNGRRRSRRMFSSSSASSSPSSSSSFSSSILSSAETPIQDPAELKRALAEAARAIEANTAALNLPKIMGEIDYCEQEAAQESFWERPGEAREKMSVLAGLQGTVARVDRWRRQYEDVATALALWEEGGGEEWGEEGKEGMRRLQQDLVTWEVDQLLSGPYDACGCRVAITAGAGGTDASDWAGMLLRMYLRYGERKGWKLRMLEKQVSTEGVGIKGALLEVEGEKAYGLLKAEEGTHRLVRISPFNAAGKRQTSFAGVEVMPILSDERLEDVVLAEGEVEMTTFRSGGAGGQNVNKVETAVRLKHLPTGLVARCQEERSQMLNRKKATALLKAKLLAVKEAQRVEALAEIRGDLIEASWGQQIRNYVLHPYKLVKDTRSGRETPDVSGVLDGGEVLEDFIGAYLRLRAAEGKEEGG</sequence>
<evidence type="ECO:0000313" key="6">
    <source>
        <dbReference type="Proteomes" id="UP000019335"/>
    </source>
</evidence>
<organism evidence="5 6">
    <name type="scientific">Nannochloropsis gaditana</name>
    <dbReference type="NCBI Taxonomy" id="72520"/>
    <lineage>
        <taxon>Eukaryota</taxon>
        <taxon>Sar</taxon>
        <taxon>Stramenopiles</taxon>
        <taxon>Ochrophyta</taxon>
        <taxon>Eustigmatophyceae</taxon>
        <taxon>Eustigmatales</taxon>
        <taxon>Monodopsidaceae</taxon>
        <taxon>Nannochloropsis</taxon>
    </lineage>
</organism>
<gene>
    <name evidence="5" type="ORF">Naga_100557g2</name>
</gene>
<dbReference type="GO" id="GO:0016149">
    <property type="term" value="F:translation release factor activity, codon specific"/>
    <property type="evidence" value="ECO:0007669"/>
    <property type="project" value="InterPro"/>
</dbReference>
<dbReference type="InterPro" id="IPR004374">
    <property type="entry name" value="PrfB"/>
</dbReference>
<dbReference type="EMBL" id="AZIL01000802">
    <property type="protein sequence ID" value="EWM25973.1"/>
    <property type="molecule type" value="Genomic_DNA"/>
</dbReference>
<dbReference type="HAMAP" id="MF_00094">
    <property type="entry name" value="Rel_fac_2"/>
    <property type="match status" value="1"/>
</dbReference>
<protein>
    <submittedName>
        <fullName evidence="5">Peptide chain release factor 2</fullName>
    </submittedName>
</protein>
<dbReference type="Pfam" id="PF03462">
    <property type="entry name" value="PCRF"/>
    <property type="match status" value="1"/>
</dbReference>
<evidence type="ECO:0000256" key="2">
    <source>
        <dbReference type="ARBA" id="ARBA00022917"/>
    </source>
</evidence>
<name>W7TR50_9STRA</name>
<dbReference type="InterPro" id="IPR000352">
    <property type="entry name" value="Pep_chain_release_fac_I"/>
</dbReference>
<evidence type="ECO:0000256" key="1">
    <source>
        <dbReference type="ARBA" id="ARBA00010835"/>
    </source>
</evidence>
<dbReference type="InterPro" id="IPR005139">
    <property type="entry name" value="PCRF"/>
</dbReference>
<dbReference type="InterPro" id="IPR045853">
    <property type="entry name" value="Pep_chain_release_fac_I_sf"/>
</dbReference>
<dbReference type="PANTHER" id="PTHR43116">
    <property type="entry name" value="PEPTIDE CHAIN RELEASE FACTOR 2"/>
    <property type="match status" value="1"/>
</dbReference>
<feature type="region of interest" description="Disordered" evidence="3">
    <location>
        <begin position="134"/>
        <end position="166"/>
    </location>
</feature>
<keyword evidence="6" id="KW-1185">Reference proteome</keyword>
<keyword evidence="2" id="KW-0648">Protein biosynthesis</keyword>
<dbReference type="Gene3D" id="1.20.58.410">
    <property type="entry name" value="Release factor"/>
    <property type="match status" value="1"/>
</dbReference>
<dbReference type="PROSITE" id="PS00745">
    <property type="entry name" value="RF_PROK_I"/>
    <property type="match status" value="1"/>
</dbReference>
<accession>W7TR50</accession>
<dbReference type="Gene3D" id="3.30.160.20">
    <property type="match status" value="1"/>
</dbReference>
<comment type="caution">
    <text evidence="5">The sequence shown here is derived from an EMBL/GenBank/DDBJ whole genome shotgun (WGS) entry which is preliminary data.</text>
</comment>
<evidence type="ECO:0000259" key="4">
    <source>
        <dbReference type="PROSITE" id="PS00745"/>
    </source>
</evidence>
<dbReference type="SUPFAM" id="SSF75620">
    <property type="entry name" value="Release factor"/>
    <property type="match status" value="1"/>
</dbReference>
<dbReference type="SMART" id="SM00937">
    <property type="entry name" value="PCRF"/>
    <property type="match status" value="1"/>
</dbReference>
<dbReference type="Gene3D" id="3.30.70.1660">
    <property type="match status" value="1"/>
</dbReference>
<comment type="similarity">
    <text evidence="1">Belongs to the prokaryotic/mitochondrial release factor family.</text>
</comment>